<evidence type="ECO:0000313" key="4">
    <source>
        <dbReference type="Proteomes" id="UP000504693"/>
    </source>
</evidence>
<dbReference type="AlphaFoldDB" id="A0A7D4BMY4"/>
<gene>
    <name evidence="3" type="ORF">HQR01_04245</name>
</gene>
<accession>A0A7D4BMY4</accession>
<evidence type="ECO:0000256" key="2">
    <source>
        <dbReference type="PIRSR" id="PIRSR016184-1"/>
    </source>
</evidence>
<dbReference type="SUPFAM" id="SSF54506">
    <property type="entry name" value="Diaminopimelate epimerase-like"/>
    <property type="match status" value="1"/>
</dbReference>
<proteinExistence type="inferred from homology"/>
<dbReference type="PIRSF" id="PIRSF016184">
    <property type="entry name" value="PhzC_PhzF"/>
    <property type="match status" value="1"/>
</dbReference>
<dbReference type="Proteomes" id="UP000504693">
    <property type="component" value="Chromosome"/>
</dbReference>
<dbReference type="Pfam" id="PF02567">
    <property type="entry name" value="PhzC-PhzF"/>
    <property type="match status" value="1"/>
</dbReference>
<evidence type="ECO:0000256" key="1">
    <source>
        <dbReference type="ARBA" id="ARBA00008270"/>
    </source>
</evidence>
<dbReference type="GO" id="GO:0016853">
    <property type="term" value="F:isomerase activity"/>
    <property type="evidence" value="ECO:0007669"/>
    <property type="project" value="TreeGrafter"/>
</dbReference>
<evidence type="ECO:0000313" key="3">
    <source>
        <dbReference type="EMBL" id="QKG70644.1"/>
    </source>
</evidence>
<feature type="active site" evidence="2">
    <location>
        <position position="47"/>
    </location>
</feature>
<dbReference type="PANTHER" id="PTHR13774">
    <property type="entry name" value="PHENAZINE BIOSYNTHESIS PROTEIN"/>
    <property type="match status" value="1"/>
</dbReference>
<dbReference type="NCBIfam" id="TIGR00654">
    <property type="entry name" value="PhzF_family"/>
    <property type="match status" value="1"/>
</dbReference>
<organism evidence="3 4">
    <name type="scientific">Erythrobacter mangrovi</name>
    <dbReference type="NCBI Taxonomy" id="2739433"/>
    <lineage>
        <taxon>Bacteria</taxon>
        <taxon>Pseudomonadati</taxon>
        <taxon>Pseudomonadota</taxon>
        <taxon>Alphaproteobacteria</taxon>
        <taxon>Sphingomonadales</taxon>
        <taxon>Erythrobacteraceae</taxon>
        <taxon>Erythrobacter/Porphyrobacter group</taxon>
        <taxon>Erythrobacter</taxon>
    </lineage>
</organism>
<dbReference type="EMBL" id="CP053921">
    <property type="protein sequence ID" value="QKG70644.1"/>
    <property type="molecule type" value="Genomic_DNA"/>
</dbReference>
<dbReference type="PANTHER" id="PTHR13774:SF32">
    <property type="entry name" value="ANTISENSE-ENHANCING SEQUENCE 1"/>
    <property type="match status" value="1"/>
</dbReference>
<sequence length="273" mass="28755">MPDLEFKIYDVFTETRFAGNPLAVFLDAPGIDDPTMQGIANELNLSETVFITGRPKSGEFEMRIFTPQTELPFAGHPTVGTALALRDAGLVQDIARLNLPAGTVEVAIDGRTATFRAPLPSSLIDLQMTNDAAAELLGLAAEDIKQVEIAAAGVPFACIELASRVALANCSIAMGAWKRDWSGSEASHIYVYCCGAEQGDLDARMFAPAMGIAEDPATGGAAAAMAAILPDGDYRITQGEDMGRKSLILLSVRDCRARIGGAAVQVGKGEIHG</sequence>
<dbReference type="InterPro" id="IPR003719">
    <property type="entry name" value="Phenazine_PhzF-like"/>
</dbReference>
<dbReference type="KEGG" id="emv:HQR01_04245"/>
<keyword evidence="4" id="KW-1185">Reference proteome</keyword>
<name>A0A7D4BMY4_9SPHN</name>
<dbReference type="Gene3D" id="3.10.310.10">
    <property type="entry name" value="Diaminopimelate Epimerase, Chain A, domain 1"/>
    <property type="match status" value="2"/>
</dbReference>
<comment type="similarity">
    <text evidence="1">Belongs to the PhzF family.</text>
</comment>
<dbReference type="RefSeq" id="WP_173212846.1">
    <property type="nucleotide sequence ID" value="NZ_CP053921.1"/>
</dbReference>
<reference evidence="3 4" key="1">
    <citation type="submission" date="2020-05" db="EMBL/GenBank/DDBJ databases">
        <title>Erythrobacter mangrovi sp. nov., isolated from rhizosphere soil of mangrove plant (Kandelia candel).</title>
        <authorList>
            <person name="Ye Y.H."/>
        </authorList>
    </citation>
    <scope>NUCLEOTIDE SEQUENCE [LARGE SCALE GENOMIC DNA]</scope>
    <source>
        <strain evidence="3 4">EB310</strain>
    </source>
</reference>
<protein>
    <submittedName>
        <fullName evidence="3">PhzF family phenazine biosynthesis protein</fullName>
    </submittedName>
</protein>
<dbReference type="GO" id="GO:0005737">
    <property type="term" value="C:cytoplasm"/>
    <property type="evidence" value="ECO:0007669"/>
    <property type="project" value="TreeGrafter"/>
</dbReference>